<feature type="chain" id="PRO_5008586805" evidence="1">
    <location>
        <begin position="24"/>
        <end position="221"/>
    </location>
</feature>
<sequence length="221" mass="25355">MGCLSGIFLLVAVSLFQICSVNSLVPRGPRRRTYRDSFFDNDPVGDGFGYIGYPMGLDHSKFQGQTFVDSEKTVFSKNNGDSCVTRTRIKKKIESKSVELSQDDLDDDCDECDRKERDGDDDDSLVSCIEEIIETEMEQEIMSSECDGEKTFSNTKTKSLMKSSSLDMDNYPVQEYPMDVNLERGPCYNVPVRRENMDFEPNPFDRRDDNFERRDIIGMRD</sequence>
<feature type="signal peptide" evidence="1">
    <location>
        <begin position="1"/>
        <end position="23"/>
    </location>
</feature>
<evidence type="ECO:0000313" key="2">
    <source>
        <dbReference type="EMBL" id="JAT14090.1"/>
    </source>
</evidence>
<evidence type="ECO:0000256" key="1">
    <source>
        <dbReference type="SAM" id="SignalP"/>
    </source>
</evidence>
<dbReference type="EMBL" id="GEBQ01025887">
    <property type="protein sequence ID" value="JAT14090.1"/>
    <property type="molecule type" value="Transcribed_RNA"/>
</dbReference>
<accession>A0A1B6KRP2</accession>
<keyword evidence="1" id="KW-0732">Signal</keyword>
<reference evidence="2" key="1">
    <citation type="submission" date="2015-11" db="EMBL/GenBank/DDBJ databases">
        <title>De novo transcriptome assembly of four potential Pierce s Disease insect vectors from Arizona vineyards.</title>
        <authorList>
            <person name="Tassone E.E."/>
        </authorList>
    </citation>
    <scope>NUCLEOTIDE SEQUENCE</scope>
</reference>
<dbReference type="AlphaFoldDB" id="A0A1B6KRP2"/>
<organism evidence="2">
    <name type="scientific">Graphocephala atropunctata</name>
    <dbReference type="NCBI Taxonomy" id="36148"/>
    <lineage>
        <taxon>Eukaryota</taxon>
        <taxon>Metazoa</taxon>
        <taxon>Ecdysozoa</taxon>
        <taxon>Arthropoda</taxon>
        <taxon>Hexapoda</taxon>
        <taxon>Insecta</taxon>
        <taxon>Pterygota</taxon>
        <taxon>Neoptera</taxon>
        <taxon>Paraneoptera</taxon>
        <taxon>Hemiptera</taxon>
        <taxon>Auchenorrhyncha</taxon>
        <taxon>Membracoidea</taxon>
        <taxon>Cicadellidae</taxon>
        <taxon>Cicadellinae</taxon>
        <taxon>Cicadellini</taxon>
        <taxon>Graphocephala</taxon>
    </lineage>
</organism>
<name>A0A1B6KRP2_9HEMI</name>
<proteinExistence type="predicted"/>
<protein>
    <submittedName>
        <fullName evidence="2">Uncharacterized protein</fullName>
    </submittedName>
</protein>
<gene>
    <name evidence="2" type="ORF">g.11905</name>
</gene>